<proteinExistence type="inferred from homology"/>
<evidence type="ECO:0000256" key="6">
    <source>
        <dbReference type="SAM" id="SignalP"/>
    </source>
</evidence>
<evidence type="ECO:0000313" key="9">
    <source>
        <dbReference type="EMBL" id="MDT4509690.1"/>
    </source>
</evidence>
<feature type="chain" id="PRO_5043790739" evidence="6">
    <location>
        <begin position="22"/>
        <end position="665"/>
    </location>
</feature>
<evidence type="ECO:0000259" key="7">
    <source>
        <dbReference type="Pfam" id="PF07980"/>
    </source>
</evidence>
<feature type="domain" description="SusD-like N-terminal" evidence="8">
    <location>
        <begin position="41"/>
        <end position="228"/>
    </location>
</feature>
<comment type="caution">
    <text evidence="9">The sequence shown here is derived from an EMBL/GenBank/DDBJ whole genome shotgun (WGS) entry which is preliminary data.</text>
</comment>
<feature type="signal peptide" evidence="6">
    <location>
        <begin position="1"/>
        <end position="21"/>
    </location>
</feature>
<dbReference type="PROSITE" id="PS51257">
    <property type="entry name" value="PROKAR_LIPOPROTEIN"/>
    <property type="match status" value="1"/>
</dbReference>
<evidence type="ECO:0000256" key="4">
    <source>
        <dbReference type="ARBA" id="ARBA00023136"/>
    </source>
</evidence>
<comment type="subcellular location">
    <subcellularLocation>
        <location evidence="1">Cell outer membrane</location>
    </subcellularLocation>
</comment>
<dbReference type="GO" id="GO:0009279">
    <property type="term" value="C:cell outer membrane"/>
    <property type="evidence" value="ECO:0007669"/>
    <property type="project" value="UniProtKB-SubCell"/>
</dbReference>
<name>A0AAW8VBW0_9BACE</name>
<dbReference type="InterPro" id="IPR011990">
    <property type="entry name" value="TPR-like_helical_dom_sf"/>
</dbReference>
<comment type="similarity">
    <text evidence="2">Belongs to the SusD family.</text>
</comment>
<evidence type="ECO:0000256" key="3">
    <source>
        <dbReference type="ARBA" id="ARBA00022729"/>
    </source>
</evidence>
<protein>
    <submittedName>
        <fullName evidence="9">RagB/SusD family nutrient uptake outer membrane protein</fullName>
    </submittedName>
</protein>
<evidence type="ECO:0000256" key="2">
    <source>
        <dbReference type="ARBA" id="ARBA00006275"/>
    </source>
</evidence>
<keyword evidence="5" id="KW-0998">Cell outer membrane</keyword>
<dbReference type="InterPro" id="IPR012944">
    <property type="entry name" value="SusD_RagB_dom"/>
</dbReference>
<dbReference type="RefSeq" id="WP_195510835.1">
    <property type="nucleotide sequence ID" value="NZ_JADMQL010000016.1"/>
</dbReference>
<dbReference type="Pfam" id="PF14322">
    <property type="entry name" value="SusD-like_3"/>
    <property type="match status" value="1"/>
</dbReference>
<dbReference type="AlphaFoldDB" id="A0AAW8VBW0"/>
<gene>
    <name evidence="9" type="ORF">RO785_01690</name>
</gene>
<keyword evidence="3 6" id="KW-0732">Signal</keyword>
<dbReference type="Proteomes" id="UP001266995">
    <property type="component" value="Unassembled WGS sequence"/>
</dbReference>
<evidence type="ECO:0000256" key="1">
    <source>
        <dbReference type="ARBA" id="ARBA00004442"/>
    </source>
</evidence>
<evidence type="ECO:0000313" key="10">
    <source>
        <dbReference type="Proteomes" id="UP001266995"/>
    </source>
</evidence>
<dbReference type="SUPFAM" id="SSF48452">
    <property type="entry name" value="TPR-like"/>
    <property type="match status" value="1"/>
</dbReference>
<organism evidence="9 10">
    <name type="scientific">Bacteroides cellulosilyticus</name>
    <dbReference type="NCBI Taxonomy" id="246787"/>
    <lineage>
        <taxon>Bacteria</taxon>
        <taxon>Pseudomonadati</taxon>
        <taxon>Bacteroidota</taxon>
        <taxon>Bacteroidia</taxon>
        <taxon>Bacteroidales</taxon>
        <taxon>Bacteroidaceae</taxon>
        <taxon>Bacteroides</taxon>
    </lineage>
</organism>
<reference evidence="9" key="1">
    <citation type="submission" date="2023-08" db="EMBL/GenBank/DDBJ databases">
        <title>Reintroducing virulent viruses to syntetic microbiomes.</title>
        <authorList>
            <person name="Wilde J."/>
            <person name="Boyes R."/>
            <person name="Robinson A.V."/>
            <person name="Daisley B.A."/>
            <person name="Allen-Vercoe E."/>
        </authorList>
    </citation>
    <scope>NUCLEOTIDE SEQUENCE</scope>
    <source>
        <strain evidence="9">225I_12FAA</strain>
    </source>
</reference>
<feature type="domain" description="RagB/SusD" evidence="7">
    <location>
        <begin position="335"/>
        <end position="665"/>
    </location>
</feature>
<dbReference type="InterPro" id="IPR033985">
    <property type="entry name" value="SusD-like_N"/>
</dbReference>
<evidence type="ECO:0000259" key="8">
    <source>
        <dbReference type="Pfam" id="PF14322"/>
    </source>
</evidence>
<sequence>MKIFKYVFVAAALGLTVTSCADMDLEPKGLLYDNVLMSSDNGIQKYLALVYQDLPVEDFNYGQNGDQKGYATVNNNGWHVGNQWQAQKSSPASACLEATGRCSEYGDGWGYWPYDRIRDINTLIEKLPQYYEEGSTELNEHLAEARALRAFYYFGMVKRYGGVPIVRTVLDPLAPVEELKQPRDTEYDCWKFIQEDLEFAMENGASDRSKVERMNRYGAAALMSRAMLYAGTIAKYGGYISTTGPAVQAGLMGMSADKATEFFQASYDACKFLKEAGFKLHTGADKVQNFLDVFGKINKEDEDIFVKEYGSNSELPAGTSLFHMWDTAILPLGDGLSADLGCALQPTWEMISMYQVPTTIDENDQPIRFNDITDFWNNGEMEARCQATFFFSGMKEPNSGTMIDIQAGVYKTFAGLTASMVTSAENGTDNEYNTGIRIRTDAASNRGESQEINGKMVKISGAHGMTVSGGDEGRGYMGAFIRKYVDYQGINTTRVFFSCQQPWKIFRYGEVLCNWAEAAYELGLELGDEALKQEAIAIVNELRDRAGARLYTMVSSPADLGTEVYGFPIDENLQFIRDERARELCYENHRLFDLRRWRVADVMFQDGVKVHTLSAYYVVDEDKWIFLSEEPVENRKQNFYKRWYYEQIPGGEIGKNDLLIRNDGY</sequence>
<keyword evidence="4" id="KW-0472">Membrane</keyword>
<dbReference type="EMBL" id="JAVSNH010000001">
    <property type="protein sequence ID" value="MDT4509690.1"/>
    <property type="molecule type" value="Genomic_DNA"/>
</dbReference>
<accession>A0AAW8VBW0</accession>
<dbReference type="Pfam" id="PF07980">
    <property type="entry name" value="SusD_RagB"/>
    <property type="match status" value="1"/>
</dbReference>
<dbReference type="Gene3D" id="1.25.40.390">
    <property type="match status" value="1"/>
</dbReference>
<evidence type="ECO:0000256" key="5">
    <source>
        <dbReference type="ARBA" id="ARBA00023237"/>
    </source>
</evidence>